<dbReference type="EMBL" id="WUAV01000003">
    <property type="protein sequence ID" value="KAF1763435.1"/>
    <property type="molecule type" value="Genomic_DNA"/>
</dbReference>
<dbReference type="PANTHER" id="PTHR21357">
    <property type="entry name" value="FAM172 FAMILY PROTEIN HOMOLOG CG10038"/>
    <property type="match status" value="1"/>
</dbReference>
<dbReference type="GO" id="GO:0035197">
    <property type="term" value="F:siRNA binding"/>
    <property type="evidence" value="ECO:0007669"/>
    <property type="project" value="TreeGrafter"/>
</dbReference>
<reference evidence="2 3" key="1">
    <citation type="submission" date="2019-12" db="EMBL/GenBank/DDBJ databases">
        <title>Chromosome-level assembly of the Caenorhabditis remanei genome.</title>
        <authorList>
            <person name="Teterina A.A."/>
            <person name="Willis J.H."/>
            <person name="Phillips P.C."/>
        </authorList>
    </citation>
    <scope>NUCLEOTIDE SEQUENCE [LARGE SCALE GENOMIC DNA]</scope>
    <source>
        <strain evidence="2 3">PX506</strain>
        <tissue evidence="2">Whole organism</tissue>
    </source>
</reference>
<dbReference type="GeneID" id="9828319"/>
<dbReference type="InterPro" id="IPR053858">
    <property type="entry name" value="Arb2_dom"/>
</dbReference>
<dbReference type="RefSeq" id="XP_003090222.2">
    <property type="nucleotide sequence ID" value="XM_003090174.2"/>
</dbReference>
<dbReference type="SUPFAM" id="SSF53474">
    <property type="entry name" value="alpha/beta-Hydrolases"/>
    <property type="match status" value="1"/>
</dbReference>
<dbReference type="CTD" id="9828319"/>
<evidence type="ECO:0000313" key="3">
    <source>
        <dbReference type="Proteomes" id="UP000483820"/>
    </source>
</evidence>
<feature type="domain" description="Arb2" evidence="1">
    <location>
        <begin position="2"/>
        <end position="142"/>
    </location>
</feature>
<accession>A0A6A5H8H9</accession>
<dbReference type="KEGG" id="crq:GCK72_011701"/>
<gene>
    <name evidence="2" type="ORF">GCK72_011701</name>
</gene>
<sequence length="313" mass="35687">MSNLADLGYFFDDQGVLRTKEDNEKFKFTTQEAYETLGEAVDEEIFNLLETRCGLERKVLKPAGIEGDDEDFSFYFASKNLKTAETMLILMHGSGVVRAGQWARRLIINENLECGTQIPYVERALKLGWAVVVMNTNANGTDQQEFKFSRTPEEHAEMVFKMCVGGAKLKSVYVVAHSRGGYDLSAALKRNGSDDRIQKICLTDSPWFRFPKSCEERKTPLYVFNFLARGKYGSPEYKVHEYQAGRVTDLYAGTKIHEWSSHMAIDAVFKIFETELNESNFVETVNEAKYLVLHGKEKEDVESDEPSVKKMKQ</sequence>
<protein>
    <recommendedName>
        <fullName evidence="1">Arb2 domain-containing protein</fullName>
    </recommendedName>
</protein>
<evidence type="ECO:0000313" key="2">
    <source>
        <dbReference type="EMBL" id="KAF1763435.1"/>
    </source>
</evidence>
<organism evidence="2 3">
    <name type="scientific">Caenorhabditis remanei</name>
    <name type="common">Caenorhabditis vulgaris</name>
    <dbReference type="NCBI Taxonomy" id="31234"/>
    <lineage>
        <taxon>Eukaryota</taxon>
        <taxon>Metazoa</taxon>
        <taxon>Ecdysozoa</taxon>
        <taxon>Nematoda</taxon>
        <taxon>Chromadorea</taxon>
        <taxon>Rhabditida</taxon>
        <taxon>Rhabditina</taxon>
        <taxon>Rhabditomorpha</taxon>
        <taxon>Rhabditoidea</taxon>
        <taxon>Rhabditidae</taxon>
        <taxon>Peloderinae</taxon>
        <taxon>Caenorhabditis</taxon>
    </lineage>
</organism>
<dbReference type="Pfam" id="PF22749">
    <property type="entry name" value="Arb2"/>
    <property type="match status" value="1"/>
</dbReference>
<dbReference type="Proteomes" id="UP000483820">
    <property type="component" value="Chromosome III"/>
</dbReference>
<dbReference type="AlphaFoldDB" id="A0A6A5H8H9"/>
<dbReference type="GO" id="GO:0005634">
    <property type="term" value="C:nucleus"/>
    <property type="evidence" value="ECO:0007669"/>
    <property type="project" value="TreeGrafter"/>
</dbReference>
<dbReference type="InterPro" id="IPR048263">
    <property type="entry name" value="Arb2"/>
</dbReference>
<dbReference type="Gene3D" id="3.40.50.1820">
    <property type="entry name" value="alpha/beta hydrolase"/>
    <property type="match status" value="1"/>
</dbReference>
<dbReference type="PANTHER" id="PTHR21357:SF4">
    <property type="entry name" value="FAM172 FAMILY PROTEIN HOMOLOG CG10038"/>
    <property type="match status" value="1"/>
</dbReference>
<name>A0A6A5H8H9_CAERE</name>
<dbReference type="GO" id="GO:0031048">
    <property type="term" value="P:regulatory ncRNA-mediated heterochromatin formation"/>
    <property type="evidence" value="ECO:0007669"/>
    <property type="project" value="TreeGrafter"/>
</dbReference>
<comment type="caution">
    <text evidence="2">The sequence shown here is derived from an EMBL/GenBank/DDBJ whole genome shotgun (WGS) entry which is preliminary data.</text>
</comment>
<proteinExistence type="predicted"/>
<dbReference type="InterPro" id="IPR029058">
    <property type="entry name" value="AB_hydrolase_fold"/>
</dbReference>
<evidence type="ECO:0000259" key="1">
    <source>
        <dbReference type="Pfam" id="PF22749"/>
    </source>
</evidence>